<dbReference type="AlphaFoldDB" id="A0AAV9U9A0"/>
<accession>A0AAV9U9A0</accession>
<dbReference type="Proteomes" id="UP001373714">
    <property type="component" value="Unassembled WGS sequence"/>
</dbReference>
<gene>
    <name evidence="1" type="ORF">TWF730_003286</name>
</gene>
<protein>
    <recommendedName>
        <fullName evidence="3">F-box domain-containing protein</fullName>
    </recommendedName>
</protein>
<proteinExistence type="predicted"/>
<sequence length="284" mass="32686">MEKVKKSGRYYLRKYKEKCQKKLGSDLVKQPLRSSPSGPNMEKLLSLPGELQLEILSYLDLEAQMAAAEAFKYWAMLLLSNQCIQGPRRLVEPERRTGFSGLSLLLDSGRRNWYVKTKCAHGTLYTYFYLVSRGKALQTRKDGKRDIPDIDNGRDITNSPLLDDLIFPAREFIIKQPPRTNVTASGDIVLNKPVTVVKREPLCPFFVLFNPTGILPCSCCTWHHRLSDPRVLTWQEKLIKFSVYRKARVVDFVQVGVDMLWDLNRKGRLPSSRKDGIYQLFVEI</sequence>
<name>A0AAV9U9A0_9PEZI</name>
<evidence type="ECO:0000313" key="1">
    <source>
        <dbReference type="EMBL" id="KAK6335912.1"/>
    </source>
</evidence>
<dbReference type="EMBL" id="JAVHNS010000014">
    <property type="protein sequence ID" value="KAK6335912.1"/>
    <property type="molecule type" value="Genomic_DNA"/>
</dbReference>
<reference evidence="1 2" key="1">
    <citation type="submission" date="2019-10" db="EMBL/GenBank/DDBJ databases">
        <authorList>
            <person name="Palmer J.M."/>
        </authorList>
    </citation>
    <scope>NUCLEOTIDE SEQUENCE [LARGE SCALE GENOMIC DNA]</scope>
    <source>
        <strain evidence="1 2">TWF730</strain>
    </source>
</reference>
<organism evidence="1 2">
    <name type="scientific">Orbilia blumenaviensis</name>
    <dbReference type="NCBI Taxonomy" id="1796055"/>
    <lineage>
        <taxon>Eukaryota</taxon>
        <taxon>Fungi</taxon>
        <taxon>Dikarya</taxon>
        <taxon>Ascomycota</taxon>
        <taxon>Pezizomycotina</taxon>
        <taxon>Orbiliomycetes</taxon>
        <taxon>Orbiliales</taxon>
        <taxon>Orbiliaceae</taxon>
        <taxon>Orbilia</taxon>
    </lineage>
</organism>
<evidence type="ECO:0008006" key="3">
    <source>
        <dbReference type="Google" id="ProtNLM"/>
    </source>
</evidence>
<keyword evidence="2" id="KW-1185">Reference proteome</keyword>
<evidence type="ECO:0000313" key="2">
    <source>
        <dbReference type="Proteomes" id="UP001373714"/>
    </source>
</evidence>
<comment type="caution">
    <text evidence="1">The sequence shown here is derived from an EMBL/GenBank/DDBJ whole genome shotgun (WGS) entry which is preliminary data.</text>
</comment>